<evidence type="ECO:0000313" key="2">
    <source>
        <dbReference type="EMBL" id="CAG5127982.1"/>
    </source>
</evidence>
<dbReference type="InterPro" id="IPR007110">
    <property type="entry name" value="Ig-like_dom"/>
</dbReference>
<dbReference type="Proteomes" id="UP000678393">
    <property type="component" value="Unassembled WGS sequence"/>
</dbReference>
<dbReference type="EMBL" id="CAJHNH020002882">
    <property type="protein sequence ID" value="CAG5127982.1"/>
    <property type="molecule type" value="Genomic_DNA"/>
</dbReference>
<accession>A0A8S3ZL25</accession>
<keyword evidence="3" id="KW-1185">Reference proteome</keyword>
<gene>
    <name evidence="2" type="ORF">CUNI_LOCUS13540</name>
</gene>
<feature type="non-terminal residue" evidence="2">
    <location>
        <position position="146"/>
    </location>
</feature>
<reference evidence="2" key="1">
    <citation type="submission" date="2021-04" db="EMBL/GenBank/DDBJ databases">
        <authorList>
            <consortium name="Molecular Ecology Group"/>
        </authorList>
    </citation>
    <scope>NUCLEOTIDE SEQUENCE</scope>
</reference>
<evidence type="ECO:0000259" key="1">
    <source>
        <dbReference type="PROSITE" id="PS50835"/>
    </source>
</evidence>
<dbReference type="Gene3D" id="2.60.40.10">
    <property type="entry name" value="Immunoglobulins"/>
    <property type="match status" value="2"/>
</dbReference>
<evidence type="ECO:0000313" key="3">
    <source>
        <dbReference type="Proteomes" id="UP000678393"/>
    </source>
</evidence>
<proteinExistence type="predicted"/>
<feature type="non-terminal residue" evidence="2">
    <location>
        <position position="1"/>
    </location>
</feature>
<dbReference type="InterPro" id="IPR036179">
    <property type="entry name" value="Ig-like_dom_sf"/>
</dbReference>
<dbReference type="AlphaFoldDB" id="A0A8S3ZL25"/>
<dbReference type="PROSITE" id="PS50835">
    <property type="entry name" value="IG_LIKE"/>
    <property type="match status" value="1"/>
</dbReference>
<dbReference type="SUPFAM" id="SSF48726">
    <property type="entry name" value="Immunoglobulin"/>
    <property type="match status" value="1"/>
</dbReference>
<comment type="caution">
    <text evidence="2">The sequence shown here is derived from an EMBL/GenBank/DDBJ whole genome shotgun (WGS) entry which is preliminary data.</text>
</comment>
<dbReference type="OrthoDB" id="9972932at2759"/>
<organism evidence="2 3">
    <name type="scientific">Candidula unifasciata</name>
    <dbReference type="NCBI Taxonomy" id="100452"/>
    <lineage>
        <taxon>Eukaryota</taxon>
        <taxon>Metazoa</taxon>
        <taxon>Spiralia</taxon>
        <taxon>Lophotrochozoa</taxon>
        <taxon>Mollusca</taxon>
        <taxon>Gastropoda</taxon>
        <taxon>Heterobranchia</taxon>
        <taxon>Euthyneura</taxon>
        <taxon>Panpulmonata</taxon>
        <taxon>Eupulmonata</taxon>
        <taxon>Stylommatophora</taxon>
        <taxon>Helicina</taxon>
        <taxon>Helicoidea</taxon>
        <taxon>Geomitridae</taxon>
        <taxon>Candidula</taxon>
    </lineage>
</organism>
<protein>
    <recommendedName>
        <fullName evidence="1">Ig-like domain-containing protein</fullName>
    </recommendedName>
</protein>
<dbReference type="InterPro" id="IPR013783">
    <property type="entry name" value="Ig-like_fold"/>
</dbReference>
<name>A0A8S3ZL25_9EUPU</name>
<feature type="domain" description="Ig-like" evidence="1">
    <location>
        <begin position="5"/>
        <end position="98"/>
    </location>
</feature>
<sequence length="146" mass="16684">FGQNPEIVDEIWPEVQPVGRTGRLNCTVARLNTNTVEWSRITTRELISSGETIMIKNDFMSGLRKYEVQVRTNVDRVTYMLVVRRMLQQDAGVYQCQVRIQSVSPQQWPKKLGTISVKNVQANDYTTYYCVAVNNFGSANSTIVLF</sequence>